<comment type="caution">
    <text evidence="1">The sequence shown here is derived from an EMBL/GenBank/DDBJ whole genome shotgun (WGS) entry which is preliminary data.</text>
</comment>
<sequence>MESPPSFRSQIHQINHSPLNALFIAFCHQKKKGPESRPSLHIRPYLGPRILAVSITHVTFLGEPYTQE</sequence>
<name>A0AAU9PFT5_9ASTR</name>
<keyword evidence="2" id="KW-1185">Reference proteome</keyword>
<dbReference type="EMBL" id="CAKMRJ010005634">
    <property type="protein sequence ID" value="CAH1448902.1"/>
    <property type="molecule type" value="Genomic_DNA"/>
</dbReference>
<gene>
    <name evidence="1" type="ORF">LVIROSA_LOCUS34423</name>
</gene>
<evidence type="ECO:0000313" key="2">
    <source>
        <dbReference type="Proteomes" id="UP001157418"/>
    </source>
</evidence>
<proteinExistence type="predicted"/>
<organism evidence="1 2">
    <name type="scientific">Lactuca virosa</name>
    <dbReference type="NCBI Taxonomy" id="75947"/>
    <lineage>
        <taxon>Eukaryota</taxon>
        <taxon>Viridiplantae</taxon>
        <taxon>Streptophyta</taxon>
        <taxon>Embryophyta</taxon>
        <taxon>Tracheophyta</taxon>
        <taxon>Spermatophyta</taxon>
        <taxon>Magnoliopsida</taxon>
        <taxon>eudicotyledons</taxon>
        <taxon>Gunneridae</taxon>
        <taxon>Pentapetalae</taxon>
        <taxon>asterids</taxon>
        <taxon>campanulids</taxon>
        <taxon>Asterales</taxon>
        <taxon>Asteraceae</taxon>
        <taxon>Cichorioideae</taxon>
        <taxon>Cichorieae</taxon>
        <taxon>Lactucinae</taxon>
        <taxon>Lactuca</taxon>
    </lineage>
</organism>
<evidence type="ECO:0000313" key="1">
    <source>
        <dbReference type="EMBL" id="CAH1448902.1"/>
    </source>
</evidence>
<reference evidence="1 2" key="1">
    <citation type="submission" date="2022-01" db="EMBL/GenBank/DDBJ databases">
        <authorList>
            <person name="Xiong W."/>
            <person name="Schranz E."/>
        </authorList>
    </citation>
    <scope>NUCLEOTIDE SEQUENCE [LARGE SCALE GENOMIC DNA]</scope>
</reference>
<accession>A0AAU9PFT5</accession>
<dbReference type="Proteomes" id="UP001157418">
    <property type="component" value="Unassembled WGS sequence"/>
</dbReference>
<protein>
    <submittedName>
        <fullName evidence="1">Uncharacterized protein</fullName>
    </submittedName>
</protein>
<dbReference type="AlphaFoldDB" id="A0AAU9PFT5"/>